<evidence type="ECO:0000313" key="2">
    <source>
        <dbReference type="Proteomes" id="UP000515211"/>
    </source>
</evidence>
<protein>
    <submittedName>
        <fullName evidence="3">Uncharacterized protein LOC107485010</fullName>
    </submittedName>
</protein>
<feature type="domain" description="Reverse transcriptase zinc-binding" evidence="1">
    <location>
        <begin position="122"/>
        <end position="196"/>
    </location>
</feature>
<name>A0A6P4D2I9_ARADU</name>
<dbReference type="Proteomes" id="UP000515211">
    <property type="component" value="Chromosome 4"/>
</dbReference>
<evidence type="ECO:0000313" key="3">
    <source>
        <dbReference type="RefSeq" id="XP_015961036.1"/>
    </source>
</evidence>
<dbReference type="PANTHER" id="PTHR36617:SF15">
    <property type="entry name" value="REVERSE TRANSCRIPTASE ZINC-BINDING DOMAIN-CONTAINING PROTEIN"/>
    <property type="match status" value="1"/>
</dbReference>
<keyword evidence="2" id="KW-1185">Reference proteome</keyword>
<dbReference type="InterPro" id="IPR026960">
    <property type="entry name" value="RVT-Znf"/>
</dbReference>
<accession>A0A6P4D2I9</accession>
<dbReference type="AlphaFoldDB" id="A0A6P4D2I9"/>
<reference evidence="2" key="1">
    <citation type="journal article" date="2016" name="Nat. Genet.">
        <title>The genome sequences of Arachis duranensis and Arachis ipaensis, the diploid ancestors of cultivated peanut.</title>
        <authorList>
            <person name="Bertioli D.J."/>
            <person name="Cannon S.B."/>
            <person name="Froenicke L."/>
            <person name="Huang G."/>
            <person name="Farmer A.D."/>
            <person name="Cannon E.K."/>
            <person name="Liu X."/>
            <person name="Gao D."/>
            <person name="Clevenger J."/>
            <person name="Dash S."/>
            <person name="Ren L."/>
            <person name="Moretzsohn M.C."/>
            <person name="Shirasawa K."/>
            <person name="Huang W."/>
            <person name="Vidigal B."/>
            <person name="Abernathy B."/>
            <person name="Chu Y."/>
            <person name="Niederhuth C.E."/>
            <person name="Umale P."/>
            <person name="Araujo A.C."/>
            <person name="Kozik A."/>
            <person name="Kim K.D."/>
            <person name="Burow M.D."/>
            <person name="Varshney R.K."/>
            <person name="Wang X."/>
            <person name="Zhang X."/>
            <person name="Barkley N."/>
            <person name="Guimaraes P.M."/>
            <person name="Isobe S."/>
            <person name="Guo B."/>
            <person name="Liao B."/>
            <person name="Stalker H.T."/>
            <person name="Schmitz R.J."/>
            <person name="Scheffler B.E."/>
            <person name="Leal-Bertioli S.C."/>
            <person name="Xun X."/>
            <person name="Jackson S.A."/>
            <person name="Michelmore R."/>
            <person name="Ozias-Akins P."/>
        </authorList>
    </citation>
    <scope>NUCLEOTIDE SEQUENCE [LARGE SCALE GENOMIC DNA]</scope>
    <source>
        <strain evidence="2">cv. V14167</strain>
    </source>
</reference>
<dbReference type="KEGG" id="adu:107485010"/>
<dbReference type="RefSeq" id="XP_015961036.1">
    <property type="nucleotide sequence ID" value="XM_016105550.1"/>
</dbReference>
<organism evidence="2 3">
    <name type="scientific">Arachis duranensis</name>
    <name type="common">Wild peanut</name>
    <dbReference type="NCBI Taxonomy" id="130453"/>
    <lineage>
        <taxon>Eukaryota</taxon>
        <taxon>Viridiplantae</taxon>
        <taxon>Streptophyta</taxon>
        <taxon>Embryophyta</taxon>
        <taxon>Tracheophyta</taxon>
        <taxon>Spermatophyta</taxon>
        <taxon>Magnoliopsida</taxon>
        <taxon>eudicotyledons</taxon>
        <taxon>Gunneridae</taxon>
        <taxon>Pentapetalae</taxon>
        <taxon>rosids</taxon>
        <taxon>fabids</taxon>
        <taxon>Fabales</taxon>
        <taxon>Fabaceae</taxon>
        <taxon>Papilionoideae</taxon>
        <taxon>50 kb inversion clade</taxon>
        <taxon>dalbergioids sensu lato</taxon>
        <taxon>Dalbergieae</taxon>
        <taxon>Pterocarpus clade</taxon>
        <taxon>Arachis</taxon>
    </lineage>
</organism>
<reference evidence="3" key="2">
    <citation type="submission" date="2025-08" db="UniProtKB">
        <authorList>
            <consortium name="RefSeq"/>
        </authorList>
    </citation>
    <scope>IDENTIFICATION</scope>
    <source>
        <tissue evidence="3">Whole plant</tissue>
    </source>
</reference>
<dbReference type="GeneID" id="107485010"/>
<evidence type="ECO:0000259" key="1">
    <source>
        <dbReference type="Pfam" id="PF13966"/>
    </source>
</evidence>
<sequence length="282" mass="33531">MINGLSMEIGDGRGTRFWEDVWLRGGSLKDMFPRLFSVSNQRGSVIGDCGFWDGLEWRWNFQWRRELFQWELDLLNQLHETLRLVNLVYDREDRVVWKFDKKGVFSTNSFVQELQVELLPEDIASFSFTRTVWKGLVPPRVELFIWFALTGRVNTKERLSRLGVVNQEDVICVLCNKGVEVGHHLFLACEFSWQVWCAWLTFAGRQWSCPGTLKEHFQSWTESSTSKYERKRWMVSFCAIIWNIWLERNMRIFQSKRKGVDVIIHQSFMNFKEWLGVDPFCC</sequence>
<gene>
    <name evidence="3" type="primary">LOC107485010</name>
</gene>
<proteinExistence type="predicted"/>
<dbReference type="PANTHER" id="PTHR36617">
    <property type="entry name" value="PROTEIN, PUTATIVE-RELATED"/>
    <property type="match status" value="1"/>
</dbReference>
<dbReference type="Pfam" id="PF13966">
    <property type="entry name" value="zf-RVT"/>
    <property type="match status" value="1"/>
</dbReference>